<dbReference type="Proteomes" id="UP001438707">
    <property type="component" value="Unassembled WGS sequence"/>
</dbReference>
<reference evidence="2 3" key="1">
    <citation type="journal article" date="2024" name="Nat. Commun.">
        <title>Phylogenomics reveals the evolutionary origins of lichenization in chlorophyte algae.</title>
        <authorList>
            <person name="Puginier C."/>
            <person name="Libourel C."/>
            <person name="Otte J."/>
            <person name="Skaloud P."/>
            <person name="Haon M."/>
            <person name="Grisel S."/>
            <person name="Petersen M."/>
            <person name="Berrin J.G."/>
            <person name="Delaux P.M."/>
            <person name="Dal Grande F."/>
            <person name="Keller J."/>
        </authorList>
    </citation>
    <scope>NUCLEOTIDE SEQUENCE [LARGE SCALE GENOMIC DNA]</scope>
    <source>
        <strain evidence="2 3">SAG 2145</strain>
    </source>
</reference>
<dbReference type="SUPFAM" id="SSF53335">
    <property type="entry name" value="S-adenosyl-L-methionine-dependent methyltransferases"/>
    <property type="match status" value="1"/>
</dbReference>
<comment type="caution">
    <text evidence="2">The sequence shown here is derived from an EMBL/GenBank/DDBJ whole genome shotgun (WGS) entry which is preliminary data.</text>
</comment>
<keyword evidence="3" id="KW-1185">Reference proteome</keyword>
<feature type="compositionally biased region" description="Polar residues" evidence="1">
    <location>
        <begin position="169"/>
        <end position="196"/>
    </location>
</feature>
<dbReference type="AlphaFoldDB" id="A0AAW1SAC7"/>
<protein>
    <submittedName>
        <fullName evidence="2">Uncharacterized protein</fullName>
    </submittedName>
</protein>
<sequence length="358" mass="38261">MLPGASRAQEDEGRVLGEELPGGLKLMQQRLQLDHLDLQLIVPHDVDAVMDMYINAGREDLDPYWARPWPSAAALAEKLIALPHLVKGRRVCDLGAGLGIAGIAAALAGAKEVVLLDREPLALRCGLLSAAASGISGTAAPPILNTAAGGSCAASPPPSPLPAPGWPSTRRTQQMTHSPQSLSPTASSNPEDNMDSTLAATLPHQAPYFQPQQESYEQNTREEVVCSNGPQVSAEIFDWSKPPALQPFEVILACDVLYEDFSVEPLAALIPQLLSEQPHARVLLADPVNRTPLNRQRFLELLALHRGGSAGKSGLNVEETSQVDFVFKHSSQDCLRNPVLLTTLRHTMGGDTVGVKTG</sequence>
<dbReference type="InterPro" id="IPR019410">
    <property type="entry name" value="Methyltransf_16"/>
</dbReference>
<proteinExistence type="predicted"/>
<evidence type="ECO:0000313" key="3">
    <source>
        <dbReference type="Proteomes" id="UP001438707"/>
    </source>
</evidence>
<evidence type="ECO:0000256" key="1">
    <source>
        <dbReference type="SAM" id="MobiDB-lite"/>
    </source>
</evidence>
<dbReference type="Gene3D" id="3.40.50.150">
    <property type="entry name" value="Vaccinia Virus protein VP39"/>
    <property type="match status" value="1"/>
</dbReference>
<dbReference type="EMBL" id="JALJOS010000002">
    <property type="protein sequence ID" value="KAK9842869.1"/>
    <property type="molecule type" value="Genomic_DNA"/>
</dbReference>
<gene>
    <name evidence="2" type="ORF">WJX74_003682</name>
</gene>
<dbReference type="PANTHER" id="PTHR14614:SF132">
    <property type="entry name" value="PROTEIN-LYSINE METHYLTRANSFERASE C42C1.13"/>
    <property type="match status" value="1"/>
</dbReference>
<name>A0AAW1SAC7_9CHLO</name>
<dbReference type="PANTHER" id="PTHR14614">
    <property type="entry name" value="HEPATOCELLULAR CARCINOMA-ASSOCIATED ANTIGEN"/>
    <property type="match status" value="1"/>
</dbReference>
<feature type="region of interest" description="Disordered" evidence="1">
    <location>
        <begin position="148"/>
        <end position="196"/>
    </location>
</feature>
<dbReference type="InterPro" id="IPR029063">
    <property type="entry name" value="SAM-dependent_MTases_sf"/>
</dbReference>
<organism evidence="2 3">
    <name type="scientific">Apatococcus lobatus</name>
    <dbReference type="NCBI Taxonomy" id="904363"/>
    <lineage>
        <taxon>Eukaryota</taxon>
        <taxon>Viridiplantae</taxon>
        <taxon>Chlorophyta</taxon>
        <taxon>core chlorophytes</taxon>
        <taxon>Trebouxiophyceae</taxon>
        <taxon>Chlorellales</taxon>
        <taxon>Chlorellaceae</taxon>
        <taxon>Apatococcus</taxon>
    </lineage>
</organism>
<evidence type="ECO:0000313" key="2">
    <source>
        <dbReference type="EMBL" id="KAK9842869.1"/>
    </source>
</evidence>
<dbReference type="Pfam" id="PF06325">
    <property type="entry name" value="PrmA"/>
    <property type="match status" value="1"/>
</dbReference>
<accession>A0AAW1SAC7</accession>
<feature type="compositionally biased region" description="Pro residues" evidence="1">
    <location>
        <begin position="155"/>
        <end position="165"/>
    </location>
</feature>